<name>A0A0F0CRQ6_9BACT</name>
<dbReference type="GO" id="GO:0005524">
    <property type="term" value="F:ATP binding"/>
    <property type="evidence" value="ECO:0007669"/>
    <property type="project" value="InterPro"/>
</dbReference>
<dbReference type="InterPro" id="IPR001680">
    <property type="entry name" value="WD40_rpt"/>
</dbReference>
<keyword evidence="8" id="KW-1185">Reference proteome</keyword>
<dbReference type="SUPFAM" id="SSF52540">
    <property type="entry name" value="P-loop containing nucleoside triphosphate hydrolases"/>
    <property type="match status" value="1"/>
</dbReference>
<reference evidence="7 8" key="1">
    <citation type="submission" date="2015-02" db="EMBL/GenBank/DDBJ databases">
        <title>Single-cell genomics of uncultivated deep-branching MTB reveals a conserved set of magnetosome genes.</title>
        <authorList>
            <person name="Kolinko S."/>
            <person name="Richter M."/>
            <person name="Glockner F.O."/>
            <person name="Brachmann A."/>
            <person name="Schuler D."/>
        </authorList>
    </citation>
    <scope>NUCLEOTIDE SEQUENCE [LARGE SCALE GENOMIC DNA]</scope>
    <source>
        <strain evidence="7">SKK-01</strain>
    </source>
</reference>
<evidence type="ECO:0000256" key="1">
    <source>
        <dbReference type="ARBA" id="ARBA00022574"/>
    </source>
</evidence>
<evidence type="ECO:0000256" key="4">
    <source>
        <dbReference type="SAM" id="Coils"/>
    </source>
</evidence>
<feature type="repeat" description="WD" evidence="3">
    <location>
        <begin position="1238"/>
        <end position="1273"/>
    </location>
</feature>
<feature type="region of interest" description="Disordered" evidence="5">
    <location>
        <begin position="586"/>
        <end position="605"/>
    </location>
</feature>
<evidence type="ECO:0000256" key="2">
    <source>
        <dbReference type="ARBA" id="ARBA00022737"/>
    </source>
</evidence>
<dbReference type="PROSITE" id="PS50082">
    <property type="entry name" value="WD_REPEATS_2"/>
    <property type="match status" value="5"/>
</dbReference>
<dbReference type="InterPro" id="IPR011044">
    <property type="entry name" value="Quino_amine_DH_bsu"/>
</dbReference>
<sequence length="2226" mass="251074">MTKIIGSSPGFVGSERSGLLLSRVKDRPYSVILFDEVDKAHEKALTAFIGAIEDGKMTDQRTQKQIDFTNTIIIFTSNMAKDGKIVRGNEGKFYIERRRRAGSIDYVMIPENLVYGGEYGETPVIKVDENILDYDNLKYHEFVKLLVTREKEKSEDFATFLNKIGSSNVLLFNKITRETAEKVLKEVVLPLFKKMYEEGDSDFLLKIEFENEDGLINNLLQDFNDKDGMRPVINKFEDIVAVKIAEITSEGKLTIIDEETFETKEEEVDKKDTIKIKFDEEVNDIFLGHEKYREEEEKSIKGKYFREVTGGVEKVIDKIINLFDGKKKGEKVMLEDFVRICDDKPNNFKENAERFYPRSEITAIEQGNGYILKDFTPYEKETNFKLAVEGLENIIKTNCGKMEGTTIKTIIKSIENISEEMKKGIRDQVARSVTDYKNFQELDEKDIEKADEVISVANKEREIKIVEKLDGETLIVDIEGSFFLAETMEESWHDNFSHDLTDINEIRQDSKYDIGLAYIRMVMNNLKGEIYYEHGNGDTKIRIKLPLGEYKETLEARANAIGSNTQSGPGSIPSQEVQSTIPAIPVNTGGSGTQSVTGTTTSSAVGNSSVNTVTGSGNLIGIKKSPIATLSRVFTEEKLVKNGLTLKAEELKGVVKILKKEQYIDSDGNVSPNFSGLDMKKFINVFKEYSADTFEKITEVLNRCKEGHKEEVTTITISVDGKSFISGSKNETKVWDISDNKNPVLWGNIPQSPGTHISDGNATVLTWDEKILIRRVNTREIQIQDISIPEDKKILSTIREHKGKIIFLGLNKDEKILISGSDDGEVMFWDITNRAKPQQLGGIPKKVNGKKNKVSSLALNSDKNTLITGNCDGEIIVWDINDPKIPKVVAMQQCHDGSVSSVAIGVDEEILISGGSDGAIKIHKLEYENQSQWNSAEQERSGLSDIQGQGRPDVQIPADPNRNNQDENAFKLINERVPIIDCLSSKITIEKFDREGLLLTDKKYEELKGRLRDENYVDNQDNVNNVDNSNFFWDNSNKINTILNRWKNGHKGDVEAIDVSPDGKMLASGDSKGEIKIWDMTSFENPKILGTIISRRIVGHTSSITALSVNADKNTLVSASADGSVKIWDISNPKNAIMLSSRQGSNYGNWATTVRISNSGKILIIGNMDKQIQILDVSDRRSPKVLKTILEGRPFEVIGVRASVLTSAGNLLISGSDNCEIVIRDISNPKSEKILATIKEHKHSIMNLELSKDEKTLASIDNAGNIKIWDITNLVTPKKIWETKNDKIGNALVLSRGGSPLINQSSVPLNPYGNILTNSSDLAMKSGKLKYQQFNLASAPVRVSQNNSSDGQRNDSVPNTSDNTQTVAGTPASLSEEQNPVLNTDVERGELIGMEFDGENSIYYSYNITKENLKQILPKDEVDKIWERAWVPIQRYVKKEQRFSNGIYDRDDVIGPLLDVVGSNTLTVLLDYLTKCRDGRHGYREECAIGHGANQNDRYFFCYRDKYVSVVDIHTRKEVKKIPVSDSVWAIKMDPSGEFVIFDNGKNDILSLNLKDKQVRVVVAAGSKEVRSIGVEKNYLWIGYKGGSFEGYRKNSKMENLEKAEFSADKGSIGGRGDVDVFKLTDDERFLFTGAPSGVIKWDLRTMKNIKEYRYMAAHIDISKAGKYLFLADGYEFNRIRKINIENGKCEAEVKGFKFVLSSNKKYLFSATSQGLYTQRLSVWDIDKEECIKTLDIDFMPEAMYLSQDEKVLICVNPSRGIAHIKLQYKSSSVSTILGARKEKSTSTLSANNLSEIPESYLKGALNSLKQTHPAQYEVLKDRVKKYCFTQEEMYSVGGVTVLANGETALVIEQDFKNKLDALDAKTREAFLYLLLVHEATELLARDKNETIKPDITSEIIAFTEEIKAYWLLEKSTRESLIKATEEMDRGEPDIDDRFSPVLKFMEELGLKNLIIDKSLIQIELFLKNYPVYKNVFADFRKVRQALNKVTEENNKLLIEAALDEEEIASLLETEAGADMKIFLKKLFTKMDEIKYRRGDKDEKLVIAIDCDWIPEASKSYFKEILKELEQISKRRGFEHLDIIIEEGEYLEKEILKKHSGNLSNVIVLAEKESLAVGYFDKLCQNREKSGAFILGVDMKNFSDAEYLKEKGKHKIDDLKLFEMISLSLDLFSRRSEEAIRALTSDAIRIEKDGKGYIILILKASAVDYRKFQNELATRLMMLRSV</sequence>
<dbReference type="InterPro" id="IPR003959">
    <property type="entry name" value="ATPase_AAA_core"/>
</dbReference>
<organism evidence="7 8">
    <name type="scientific">Candidatus Omnitrophus magneticus</name>
    <dbReference type="NCBI Taxonomy" id="1609969"/>
    <lineage>
        <taxon>Bacteria</taxon>
        <taxon>Pseudomonadati</taxon>
        <taxon>Candidatus Omnitrophota</taxon>
        <taxon>Candidatus Omnitrophus</taxon>
    </lineage>
</organism>
<dbReference type="SUPFAM" id="SSF50969">
    <property type="entry name" value="YVTN repeat-like/Quinoprotein amine dehydrogenase"/>
    <property type="match status" value="1"/>
</dbReference>
<protein>
    <submittedName>
        <fullName evidence="7">Repeat-containing protein</fullName>
    </submittedName>
</protein>
<accession>A0A0F0CRQ6</accession>
<dbReference type="PRINTS" id="PR00320">
    <property type="entry name" value="GPROTEINBRPT"/>
</dbReference>
<dbReference type="Gene3D" id="2.130.10.10">
    <property type="entry name" value="YVTN repeat-like/Quinoprotein amine dehydrogenase"/>
    <property type="match status" value="3"/>
</dbReference>
<dbReference type="PROSITE" id="PS50294">
    <property type="entry name" value="WD_REPEATS_REGION"/>
    <property type="match status" value="5"/>
</dbReference>
<evidence type="ECO:0000313" key="7">
    <source>
        <dbReference type="EMBL" id="KJJ86018.1"/>
    </source>
</evidence>
<evidence type="ECO:0000256" key="3">
    <source>
        <dbReference type="PROSITE-ProRule" id="PRU00221"/>
    </source>
</evidence>
<dbReference type="InterPro" id="IPR001270">
    <property type="entry name" value="ClpA/B"/>
</dbReference>
<dbReference type="Pfam" id="PF07724">
    <property type="entry name" value="AAA_2"/>
    <property type="match status" value="1"/>
</dbReference>
<proteinExistence type="predicted"/>
<dbReference type="PANTHER" id="PTHR22847:SF637">
    <property type="entry name" value="WD REPEAT DOMAIN 5B"/>
    <property type="match status" value="1"/>
</dbReference>
<dbReference type="InterPro" id="IPR036322">
    <property type="entry name" value="WD40_repeat_dom_sf"/>
</dbReference>
<evidence type="ECO:0000313" key="8">
    <source>
        <dbReference type="Proteomes" id="UP000033428"/>
    </source>
</evidence>
<dbReference type="PANTHER" id="PTHR22847">
    <property type="entry name" value="WD40 REPEAT PROTEIN"/>
    <property type="match status" value="1"/>
</dbReference>
<dbReference type="EMBL" id="JYNY01000023">
    <property type="protein sequence ID" value="KJJ86018.1"/>
    <property type="molecule type" value="Genomic_DNA"/>
</dbReference>
<keyword evidence="1 3" id="KW-0853">WD repeat</keyword>
<dbReference type="SUPFAM" id="SSF82171">
    <property type="entry name" value="DPP6 N-terminal domain-like"/>
    <property type="match status" value="1"/>
</dbReference>
<evidence type="ECO:0000256" key="5">
    <source>
        <dbReference type="SAM" id="MobiDB-lite"/>
    </source>
</evidence>
<gene>
    <name evidence="7" type="ORF">OMAG_000112</name>
</gene>
<feature type="domain" description="ATPase AAA-type core" evidence="6">
    <location>
        <begin position="3"/>
        <end position="88"/>
    </location>
</feature>
<feature type="repeat" description="WD" evidence="3">
    <location>
        <begin position="1047"/>
        <end position="1088"/>
    </location>
</feature>
<dbReference type="PRINTS" id="PR00300">
    <property type="entry name" value="CLPPROTEASEA"/>
</dbReference>
<evidence type="ECO:0000259" key="6">
    <source>
        <dbReference type="Pfam" id="PF07724"/>
    </source>
</evidence>
<dbReference type="PROSITE" id="PS00678">
    <property type="entry name" value="WD_REPEATS_1"/>
    <property type="match status" value="3"/>
</dbReference>
<dbReference type="SMART" id="SM00320">
    <property type="entry name" value="WD40"/>
    <property type="match status" value="10"/>
</dbReference>
<feature type="region of interest" description="Disordered" evidence="5">
    <location>
        <begin position="933"/>
        <end position="963"/>
    </location>
</feature>
<keyword evidence="2" id="KW-0677">Repeat</keyword>
<feature type="region of interest" description="Disordered" evidence="5">
    <location>
        <begin position="1342"/>
        <end position="1379"/>
    </location>
</feature>
<dbReference type="Gene3D" id="3.40.50.300">
    <property type="entry name" value="P-loop containing nucleotide triphosphate hydrolases"/>
    <property type="match status" value="1"/>
</dbReference>
<dbReference type="SUPFAM" id="SSF50978">
    <property type="entry name" value="WD40 repeat-like"/>
    <property type="match status" value="1"/>
</dbReference>
<keyword evidence="4" id="KW-0175">Coiled coil</keyword>
<dbReference type="InterPro" id="IPR027417">
    <property type="entry name" value="P-loop_NTPase"/>
</dbReference>
<dbReference type="Proteomes" id="UP000033428">
    <property type="component" value="Unassembled WGS sequence"/>
</dbReference>
<dbReference type="GO" id="GO:0016887">
    <property type="term" value="F:ATP hydrolysis activity"/>
    <property type="evidence" value="ECO:0007669"/>
    <property type="project" value="InterPro"/>
</dbReference>
<feature type="compositionally biased region" description="Low complexity" evidence="5">
    <location>
        <begin position="593"/>
        <end position="605"/>
    </location>
</feature>
<dbReference type="InterPro" id="IPR020472">
    <property type="entry name" value="WD40_PAC1"/>
</dbReference>
<dbReference type="Pfam" id="PF00400">
    <property type="entry name" value="WD40"/>
    <property type="match status" value="6"/>
</dbReference>
<feature type="repeat" description="WD" evidence="3">
    <location>
        <begin position="798"/>
        <end position="839"/>
    </location>
</feature>
<feature type="compositionally biased region" description="Polar residues" evidence="5">
    <location>
        <begin position="1343"/>
        <end position="1379"/>
    </location>
</feature>
<feature type="repeat" description="WD" evidence="3">
    <location>
        <begin position="847"/>
        <end position="888"/>
    </location>
</feature>
<feature type="coiled-coil region" evidence="4">
    <location>
        <begin position="1980"/>
        <end position="2007"/>
    </location>
</feature>
<dbReference type="InterPro" id="IPR019775">
    <property type="entry name" value="WD40_repeat_CS"/>
</dbReference>
<feature type="repeat" description="WD" evidence="3">
    <location>
        <begin position="1097"/>
        <end position="1138"/>
    </location>
</feature>
<dbReference type="InterPro" id="IPR015943">
    <property type="entry name" value="WD40/YVTN_repeat-like_dom_sf"/>
</dbReference>
<comment type="caution">
    <text evidence="7">The sequence shown here is derived from an EMBL/GenBank/DDBJ whole genome shotgun (WGS) entry which is preliminary data.</text>
</comment>